<dbReference type="Proteomes" id="UP001165342">
    <property type="component" value="Unassembled WGS sequence"/>
</dbReference>
<accession>A0ABT0S0J8</accession>
<sequence length="222" mass="23781">MTPQMGLFFSVIAFVATHFLLSHPLREPLVRSLGAGAFRGIYSLVALVTFGCAIYFYRVIGREPPLWAAGDALWIIATLLMWFGSILFVGSFVRNPALVGARGPSGGPTGVLAITRHPMMWGFASWAITHLIAVGTPKALVFDSAILILALGGSLGQDRKKSMLMGEAWHEWTAQTAFVPFTRGAANPGALALIGGTLLFLVATWLHGALGGMPAGFWRWIG</sequence>
<feature type="transmembrane region" description="Helical" evidence="5">
    <location>
        <begin position="72"/>
        <end position="93"/>
    </location>
</feature>
<feature type="transmembrane region" description="Helical" evidence="5">
    <location>
        <begin position="139"/>
        <end position="156"/>
    </location>
</feature>
<evidence type="ECO:0000256" key="4">
    <source>
        <dbReference type="ARBA" id="ARBA00023136"/>
    </source>
</evidence>
<organism evidence="7 8">
    <name type="scientific">Sphingomonas hankyongi</name>
    <dbReference type="NCBI Taxonomy" id="2908209"/>
    <lineage>
        <taxon>Bacteria</taxon>
        <taxon>Pseudomonadati</taxon>
        <taxon>Pseudomonadota</taxon>
        <taxon>Alphaproteobacteria</taxon>
        <taxon>Sphingomonadales</taxon>
        <taxon>Sphingomonadaceae</taxon>
        <taxon>Sphingomonas</taxon>
    </lineage>
</organism>
<evidence type="ECO:0000256" key="2">
    <source>
        <dbReference type="ARBA" id="ARBA00022692"/>
    </source>
</evidence>
<dbReference type="Pfam" id="PF07298">
    <property type="entry name" value="NnrU"/>
    <property type="match status" value="1"/>
</dbReference>
<keyword evidence="3 5" id="KW-1133">Transmembrane helix</keyword>
<evidence type="ECO:0000256" key="5">
    <source>
        <dbReference type="SAM" id="Phobius"/>
    </source>
</evidence>
<keyword evidence="2 5" id="KW-0812">Transmembrane</keyword>
<dbReference type="RefSeq" id="WP_249830872.1">
    <property type="nucleotide sequence ID" value="NZ_JAMGBE010000002.1"/>
</dbReference>
<evidence type="ECO:0000313" key="8">
    <source>
        <dbReference type="Proteomes" id="UP001165342"/>
    </source>
</evidence>
<evidence type="ECO:0000313" key="7">
    <source>
        <dbReference type="EMBL" id="MCL6729367.1"/>
    </source>
</evidence>
<feature type="transmembrane region" description="Helical" evidence="5">
    <location>
        <begin position="6"/>
        <end position="25"/>
    </location>
</feature>
<feature type="domain" description="NnrU" evidence="6">
    <location>
        <begin position="8"/>
        <end position="214"/>
    </location>
</feature>
<reference evidence="7" key="1">
    <citation type="submission" date="2022-05" db="EMBL/GenBank/DDBJ databases">
        <authorList>
            <person name="Jo J.-H."/>
            <person name="Im W.-T."/>
        </authorList>
    </citation>
    <scope>NUCLEOTIDE SEQUENCE</scope>
    <source>
        <strain evidence="7">SE220</strain>
    </source>
</reference>
<comment type="subcellular location">
    <subcellularLocation>
        <location evidence="1">Membrane</location>
        <topology evidence="1">Multi-pass membrane protein</topology>
    </subcellularLocation>
</comment>
<dbReference type="Gene3D" id="1.20.120.1630">
    <property type="match status" value="1"/>
</dbReference>
<evidence type="ECO:0000259" key="6">
    <source>
        <dbReference type="Pfam" id="PF07298"/>
    </source>
</evidence>
<keyword evidence="8" id="KW-1185">Reference proteome</keyword>
<proteinExistence type="predicted"/>
<dbReference type="EMBL" id="JAMGBE010000002">
    <property type="protein sequence ID" value="MCL6729367.1"/>
    <property type="molecule type" value="Genomic_DNA"/>
</dbReference>
<gene>
    <name evidence="7" type="ORF">LZ538_04750</name>
</gene>
<evidence type="ECO:0000256" key="1">
    <source>
        <dbReference type="ARBA" id="ARBA00004141"/>
    </source>
</evidence>
<keyword evidence="4 5" id="KW-0472">Membrane</keyword>
<comment type="caution">
    <text evidence="7">The sequence shown here is derived from an EMBL/GenBank/DDBJ whole genome shotgun (WGS) entry which is preliminary data.</text>
</comment>
<feature type="transmembrane region" description="Helical" evidence="5">
    <location>
        <begin position="190"/>
        <end position="210"/>
    </location>
</feature>
<feature type="transmembrane region" description="Helical" evidence="5">
    <location>
        <begin position="37"/>
        <end position="60"/>
    </location>
</feature>
<evidence type="ECO:0000256" key="3">
    <source>
        <dbReference type="ARBA" id="ARBA00022989"/>
    </source>
</evidence>
<name>A0ABT0S0J8_9SPHN</name>
<protein>
    <submittedName>
        <fullName evidence="7">NnrU family protein</fullName>
    </submittedName>
</protein>
<dbReference type="InterPro" id="IPR009915">
    <property type="entry name" value="NnrU_dom"/>
</dbReference>